<dbReference type="InterPro" id="IPR036383">
    <property type="entry name" value="TSP1_rpt_sf"/>
</dbReference>
<comment type="caution">
    <text evidence="1">The sequence shown here is derived from an EMBL/GenBank/DDBJ whole genome shotgun (WGS) entry which is preliminary data.</text>
</comment>
<keyword evidence="2" id="KW-1185">Reference proteome</keyword>
<gene>
    <name evidence="1" type="ORF">EVOR1521_LOCUS5843</name>
</gene>
<proteinExistence type="predicted"/>
<protein>
    <submittedName>
        <fullName evidence="1">Uncharacterized protein</fullName>
    </submittedName>
</protein>
<evidence type="ECO:0000313" key="2">
    <source>
        <dbReference type="Proteomes" id="UP001178507"/>
    </source>
</evidence>
<reference evidence="1" key="1">
    <citation type="submission" date="2023-08" db="EMBL/GenBank/DDBJ databases">
        <authorList>
            <person name="Chen Y."/>
            <person name="Shah S."/>
            <person name="Dougan E. K."/>
            <person name="Thang M."/>
            <person name="Chan C."/>
        </authorList>
    </citation>
    <scope>NUCLEOTIDE SEQUENCE</scope>
</reference>
<dbReference type="Proteomes" id="UP001178507">
    <property type="component" value="Unassembled WGS sequence"/>
</dbReference>
<dbReference type="EMBL" id="CAUJNA010000428">
    <property type="protein sequence ID" value="CAJ1376902.1"/>
    <property type="molecule type" value="Genomic_DNA"/>
</dbReference>
<dbReference type="PANTHER" id="PTHR11311">
    <property type="entry name" value="SPONDIN"/>
    <property type="match status" value="1"/>
</dbReference>
<evidence type="ECO:0000313" key="1">
    <source>
        <dbReference type="EMBL" id="CAJ1376902.1"/>
    </source>
</evidence>
<accession>A0AA36HX18</accession>
<dbReference type="InterPro" id="IPR000884">
    <property type="entry name" value="TSP1_rpt"/>
</dbReference>
<organism evidence="1 2">
    <name type="scientific">Effrenium voratum</name>
    <dbReference type="NCBI Taxonomy" id="2562239"/>
    <lineage>
        <taxon>Eukaryota</taxon>
        <taxon>Sar</taxon>
        <taxon>Alveolata</taxon>
        <taxon>Dinophyceae</taxon>
        <taxon>Suessiales</taxon>
        <taxon>Symbiodiniaceae</taxon>
        <taxon>Effrenium</taxon>
    </lineage>
</organism>
<dbReference type="SMART" id="SM00209">
    <property type="entry name" value="TSP1"/>
    <property type="match status" value="1"/>
</dbReference>
<dbReference type="Gene3D" id="2.20.100.10">
    <property type="entry name" value="Thrombospondin type-1 (TSP1) repeat"/>
    <property type="match status" value="1"/>
</dbReference>
<name>A0AA36HX18_9DINO</name>
<dbReference type="PROSITE" id="PS50092">
    <property type="entry name" value="TSP1"/>
    <property type="match status" value="1"/>
</dbReference>
<dbReference type="Pfam" id="PF00090">
    <property type="entry name" value="TSP_1"/>
    <property type="match status" value="2"/>
</dbReference>
<dbReference type="AlphaFoldDB" id="A0AA36HX18"/>
<dbReference type="InterPro" id="IPR051418">
    <property type="entry name" value="Spondin/Thrombospondin_T1"/>
</dbReference>
<dbReference type="SUPFAM" id="SSF82895">
    <property type="entry name" value="TSP-1 type 1 repeat"/>
    <property type="match status" value="1"/>
</dbReference>
<dbReference type="PANTHER" id="PTHR11311:SF15">
    <property type="entry name" value="SPONDIN-2"/>
    <property type="match status" value="1"/>
</dbReference>
<sequence length="293" mass="32243">MAFAILLLLQYALADPGLMRRGVDVAKRQPLMRSHKNEHEVFETKRPMRRPIFPRESRGAEASEDFSKCGQWSIDAWSQWSICSVGKRVRTRDAVGLAAEYQFGSNLTTRSEKSLRLPEGMQAARWSGRLLVSEPGRYSFHITGLRLKLGAAFVADADHADGKSFKRWLPQGGHSILLEARAPSAGVLKYSGPDTAGRVLEVPWSVLRHEPEQEELARGVKSSACSFVETESCAGAVDCAWGDWAAWGRCSATCGGSMQRARRVAVRAQRGGKACDADSDASEQAPCAPCRFW</sequence>